<evidence type="ECO:0000313" key="3">
    <source>
        <dbReference type="Proteomes" id="UP000654471"/>
    </source>
</evidence>
<dbReference type="InterPro" id="IPR047951">
    <property type="entry name" value="Transpos_ISL3"/>
</dbReference>
<dbReference type="InterPro" id="IPR029261">
    <property type="entry name" value="Transposase_Znf"/>
</dbReference>
<dbReference type="PANTHER" id="PTHR33498">
    <property type="entry name" value="TRANSPOSASE FOR INSERTION SEQUENCE ELEMENT IS1557"/>
    <property type="match status" value="1"/>
</dbReference>
<organism evidence="2 3">
    <name type="scientific">Streptomyces albospinus</name>
    <dbReference type="NCBI Taxonomy" id="285515"/>
    <lineage>
        <taxon>Bacteria</taxon>
        <taxon>Bacillati</taxon>
        <taxon>Actinomycetota</taxon>
        <taxon>Actinomycetes</taxon>
        <taxon>Kitasatosporales</taxon>
        <taxon>Streptomycetaceae</taxon>
        <taxon>Streptomyces</taxon>
    </lineage>
</organism>
<evidence type="ECO:0000259" key="1">
    <source>
        <dbReference type="Pfam" id="PF14690"/>
    </source>
</evidence>
<sequence length="156" mass="16867">MCDGLLDIVFPHLKTVLVEHVCVEGGTVHVTPRTPDNRAVDCPSCGVAAHRVHGRYQRHLADTAVAGRPVVIDLLVRRLICDHATCPRRTFVEQVEGLTIRYGRRTPLLHHLLLALALALAGRAGARMAAVLAAAVSRVTLISMLMALPDPPATRP</sequence>
<evidence type="ECO:0000313" key="2">
    <source>
        <dbReference type="EMBL" id="GGU96555.1"/>
    </source>
</evidence>
<accession>A0ABQ2VM59</accession>
<protein>
    <recommendedName>
        <fullName evidence="1">Transposase IS204/IS1001/IS1096/IS1165 zinc-finger domain-containing protein</fullName>
    </recommendedName>
</protein>
<feature type="domain" description="Transposase IS204/IS1001/IS1096/IS1165 zinc-finger" evidence="1">
    <location>
        <begin position="41"/>
        <end position="83"/>
    </location>
</feature>
<dbReference type="Proteomes" id="UP000654471">
    <property type="component" value="Unassembled WGS sequence"/>
</dbReference>
<name>A0ABQ2VM59_9ACTN</name>
<keyword evidence="3" id="KW-1185">Reference proteome</keyword>
<comment type="caution">
    <text evidence="2">The sequence shown here is derived from an EMBL/GenBank/DDBJ whole genome shotgun (WGS) entry which is preliminary data.</text>
</comment>
<dbReference type="PANTHER" id="PTHR33498:SF1">
    <property type="entry name" value="TRANSPOSASE FOR INSERTION SEQUENCE ELEMENT IS1557"/>
    <property type="match status" value="1"/>
</dbReference>
<dbReference type="Pfam" id="PF14690">
    <property type="entry name" value="Zn_ribbon_ISL3"/>
    <property type="match status" value="1"/>
</dbReference>
<dbReference type="EMBL" id="BMRP01000052">
    <property type="protein sequence ID" value="GGU96555.1"/>
    <property type="molecule type" value="Genomic_DNA"/>
</dbReference>
<reference evidence="3" key="1">
    <citation type="journal article" date="2019" name="Int. J. Syst. Evol. Microbiol.">
        <title>The Global Catalogue of Microorganisms (GCM) 10K type strain sequencing project: providing services to taxonomists for standard genome sequencing and annotation.</title>
        <authorList>
            <consortium name="The Broad Institute Genomics Platform"/>
            <consortium name="The Broad Institute Genome Sequencing Center for Infectious Disease"/>
            <person name="Wu L."/>
            <person name="Ma J."/>
        </authorList>
    </citation>
    <scope>NUCLEOTIDE SEQUENCE [LARGE SCALE GENOMIC DNA]</scope>
    <source>
        <strain evidence="3">JCM 3399</strain>
    </source>
</reference>
<gene>
    <name evidence="2" type="ORF">GCM10010211_74890</name>
</gene>
<proteinExistence type="predicted"/>